<organism evidence="9 10">
    <name type="scientific">Deinococcus rufus</name>
    <dbReference type="NCBI Taxonomy" id="2136097"/>
    <lineage>
        <taxon>Bacteria</taxon>
        <taxon>Thermotogati</taxon>
        <taxon>Deinococcota</taxon>
        <taxon>Deinococci</taxon>
        <taxon>Deinococcales</taxon>
        <taxon>Deinococcaceae</taxon>
        <taxon>Deinococcus</taxon>
    </lineage>
</organism>
<dbReference type="PROSITE" id="PS51257">
    <property type="entry name" value="PROKAR_LIPOPROTEIN"/>
    <property type="match status" value="1"/>
</dbReference>
<evidence type="ECO:0000259" key="8">
    <source>
        <dbReference type="Pfam" id="PF00082"/>
    </source>
</evidence>
<dbReference type="Gene3D" id="3.40.50.200">
    <property type="entry name" value="Peptidase S8/S53 domain"/>
    <property type="match status" value="1"/>
</dbReference>
<dbReference type="SUPFAM" id="SSF52743">
    <property type="entry name" value="Subtilisin-like"/>
    <property type="match status" value="1"/>
</dbReference>
<evidence type="ECO:0000256" key="4">
    <source>
        <dbReference type="ARBA" id="ARBA00022825"/>
    </source>
</evidence>
<dbReference type="InterPro" id="IPR050131">
    <property type="entry name" value="Peptidase_S8_subtilisin-like"/>
</dbReference>
<dbReference type="Pfam" id="PF00082">
    <property type="entry name" value="Peptidase_S8"/>
    <property type="match status" value="1"/>
</dbReference>
<gene>
    <name evidence="9" type="ORF">ACFOSB_09255</name>
</gene>
<evidence type="ECO:0000256" key="1">
    <source>
        <dbReference type="ARBA" id="ARBA00011073"/>
    </source>
</evidence>
<proteinExistence type="inferred from homology"/>
<dbReference type="EMBL" id="JBHRZG010000010">
    <property type="protein sequence ID" value="MFC3833041.1"/>
    <property type="molecule type" value="Genomic_DNA"/>
</dbReference>
<dbReference type="PROSITE" id="PS00138">
    <property type="entry name" value="SUBTILASE_SER"/>
    <property type="match status" value="1"/>
</dbReference>
<feature type="active site" description="Charge relay system" evidence="5">
    <location>
        <position position="198"/>
    </location>
</feature>
<accession>A0ABV7ZA96</accession>
<comment type="similarity">
    <text evidence="1 5 6">Belongs to the peptidase S8 family.</text>
</comment>
<dbReference type="InterPro" id="IPR023828">
    <property type="entry name" value="Peptidase_S8_Ser-AS"/>
</dbReference>
<evidence type="ECO:0000313" key="10">
    <source>
        <dbReference type="Proteomes" id="UP001595803"/>
    </source>
</evidence>
<feature type="chain" id="PRO_5046045126" evidence="7">
    <location>
        <begin position="25"/>
        <end position="451"/>
    </location>
</feature>
<dbReference type="RefSeq" id="WP_322472504.1">
    <property type="nucleotide sequence ID" value="NZ_JBHRZG010000010.1"/>
</dbReference>
<evidence type="ECO:0000256" key="3">
    <source>
        <dbReference type="ARBA" id="ARBA00022801"/>
    </source>
</evidence>
<dbReference type="InterPro" id="IPR000209">
    <property type="entry name" value="Peptidase_S8/S53_dom"/>
</dbReference>
<keyword evidence="4 5" id="KW-0720">Serine protease</keyword>
<evidence type="ECO:0000256" key="6">
    <source>
        <dbReference type="RuleBase" id="RU003355"/>
    </source>
</evidence>
<dbReference type="InterPro" id="IPR015500">
    <property type="entry name" value="Peptidase_S8_subtilisin-rel"/>
</dbReference>
<name>A0ABV7ZA96_9DEIO</name>
<evidence type="ECO:0000313" key="9">
    <source>
        <dbReference type="EMBL" id="MFC3833041.1"/>
    </source>
</evidence>
<dbReference type="Proteomes" id="UP001595803">
    <property type="component" value="Unassembled WGS sequence"/>
</dbReference>
<evidence type="ECO:0000256" key="7">
    <source>
        <dbReference type="SAM" id="SignalP"/>
    </source>
</evidence>
<evidence type="ECO:0000256" key="2">
    <source>
        <dbReference type="ARBA" id="ARBA00022670"/>
    </source>
</evidence>
<keyword evidence="7" id="KW-0732">Signal</keyword>
<dbReference type="PROSITE" id="PS00136">
    <property type="entry name" value="SUBTILASE_ASP"/>
    <property type="match status" value="1"/>
</dbReference>
<reference evidence="10" key="1">
    <citation type="journal article" date="2019" name="Int. J. Syst. Evol. Microbiol.">
        <title>The Global Catalogue of Microorganisms (GCM) 10K type strain sequencing project: providing services to taxonomists for standard genome sequencing and annotation.</title>
        <authorList>
            <consortium name="The Broad Institute Genomics Platform"/>
            <consortium name="The Broad Institute Genome Sequencing Center for Infectious Disease"/>
            <person name="Wu L."/>
            <person name="Ma J."/>
        </authorList>
    </citation>
    <scope>NUCLEOTIDE SEQUENCE [LARGE SCALE GENOMIC DNA]</scope>
    <source>
        <strain evidence="10">CCTCC AB 2017081</strain>
    </source>
</reference>
<dbReference type="PRINTS" id="PR00723">
    <property type="entry name" value="SUBTILISIN"/>
</dbReference>
<dbReference type="InterPro" id="IPR036852">
    <property type="entry name" value="Peptidase_S8/S53_dom_sf"/>
</dbReference>
<comment type="caution">
    <text evidence="9">The sequence shown here is derived from an EMBL/GenBank/DDBJ whole genome shotgun (WGS) entry which is preliminary data.</text>
</comment>
<feature type="active site" description="Charge relay system" evidence="5">
    <location>
        <position position="240"/>
    </location>
</feature>
<feature type="domain" description="Peptidase S8/S53" evidence="8">
    <location>
        <begin position="189"/>
        <end position="439"/>
    </location>
</feature>
<evidence type="ECO:0000256" key="5">
    <source>
        <dbReference type="PROSITE-ProRule" id="PRU01240"/>
    </source>
</evidence>
<feature type="active site" description="Charge relay system" evidence="5">
    <location>
        <position position="393"/>
    </location>
</feature>
<feature type="signal peptide" evidence="7">
    <location>
        <begin position="1"/>
        <end position="24"/>
    </location>
</feature>
<sequence length="451" mass="45220">MTTRTRPLSLMSLAVMAMAITACGTTPQVADTPVPVGAGAGDKLVTLRVGPGVSSAGLTSTLPGAQVLVLDHATSRAVVAVPAATARTLSSSSLKTQGLGQLDAGVLAVEDDAVMKVLNAEDPEAEALGLTTWAGGLTTWAGGLTTWAGGALTWAGGASFLNSADLASASAYWNALGISDGQRRIPELGAGVRVAVLDTGIDLNHPLLRDRVDTVNDWDFVASDATPQEENPTGAMKYGHGTAVAGVILQIAPQATLQSYRVLNPMGAGRISVVTSAVNKAVANGAQIINMSLGATSNSVALNTAIAAALAKGVLVVNSSGNAGTQGIVYPGAALGTTQLPLNSGLISVGSVDLTLKKSAFSQYAKNMTMTAPGELVLTTFPDSRLVKASGTSFAAPAVTGALALAMSAGVTSSVVASAVQTSAKPNLDTIYNPELGAGTLNVSALAAKFR</sequence>
<dbReference type="PROSITE" id="PS51892">
    <property type="entry name" value="SUBTILASE"/>
    <property type="match status" value="1"/>
</dbReference>
<dbReference type="PANTHER" id="PTHR43806:SF11">
    <property type="entry name" value="CEREVISIN-RELATED"/>
    <property type="match status" value="1"/>
</dbReference>
<keyword evidence="2 5" id="KW-0645">Protease</keyword>
<keyword evidence="10" id="KW-1185">Reference proteome</keyword>
<dbReference type="InterPro" id="IPR023827">
    <property type="entry name" value="Peptidase_S8_Asp-AS"/>
</dbReference>
<protein>
    <submittedName>
        <fullName evidence="9">S8 family serine peptidase</fullName>
    </submittedName>
</protein>
<keyword evidence="3 5" id="KW-0378">Hydrolase</keyword>
<dbReference type="PANTHER" id="PTHR43806">
    <property type="entry name" value="PEPTIDASE S8"/>
    <property type="match status" value="1"/>
</dbReference>